<dbReference type="Proteomes" id="UP000663882">
    <property type="component" value="Unassembled WGS sequence"/>
</dbReference>
<reference evidence="3" key="1">
    <citation type="submission" date="2021-02" db="EMBL/GenBank/DDBJ databases">
        <authorList>
            <person name="Nowell W R."/>
        </authorList>
    </citation>
    <scope>NUCLEOTIDE SEQUENCE</scope>
</reference>
<proteinExistence type="predicted"/>
<accession>A0A819ZYG7</accession>
<organism evidence="3 4">
    <name type="scientific">Rotaria sordida</name>
    <dbReference type="NCBI Taxonomy" id="392033"/>
    <lineage>
        <taxon>Eukaryota</taxon>
        <taxon>Metazoa</taxon>
        <taxon>Spiralia</taxon>
        <taxon>Gnathifera</taxon>
        <taxon>Rotifera</taxon>
        <taxon>Eurotatoria</taxon>
        <taxon>Bdelloidea</taxon>
        <taxon>Philodinida</taxon>
        <taxon>Philodinidae</taxon>
        <taxon>Rotaria</taxon>
    </lineage>
</organism>
<dbReference type="PANTHER" id="PTHR46954:SF1">
    <property type="entry name" value="C2H2-TYPE DOMAIN-CONTAINING PROTEIN"/>
    <property type="match status" value="1"/>
</dbReference>
<comment type="caution">
    <text evidence="3">The sequence shown here is derived from an EMBL/GenBank/DDBJ whole genome shotgun (WGS) entry which is preliminary data.</text>
</comment>
<protein>
    <submittedName>
        <fullName evidence="3">Uncharacterized protein</fullName>
    </submittedName>
</protein>
<dbReference type="AlphaFoldDB" id="A0A819ZYG7"/>
<evidence type="ECO:0000313" key="3">
    <source>
        <dbReference type="EMBL" id="CAF4169135.1"/>
    </source>
</evidence>
<dbReference type="Proteomes" id="UP000663889">
    <property type="component" value="Unassembled WGS sequence"/>
</dbReference>
<name>A0A819ZYG7_9BILA</name>
<evidence type="ECO:0000313" key="2">
    <source>
        <dbReference type="EMBL" id="CAF1521471.1"/>
    </source>
</evidence>
<evidence type="ECO:0000313" key="1">
    <source>
        <dbReference type="EMBL" id="CAF1467723.1"/>
    </source>
</evidence>
<feature type="non-terminal residue" evidence="3">
    <location>
        <position position="1"/>
    </location>
</feature>
<dbReference type="EMBL" id="CAJOAX010016967">
    <property type="protein sequence ID" value="CAF4169135.1"/>
    <property type="molecule type" value="Genomic_DNA"/>
</dbReference>
<dbReference type="OrthoDB" id="2433005at2759"/>
<evidence type="ECO:0000313" key="4">
    <source>
        <dbReference type="Proteomes" id="UP000663823"/>
    </source>
</evidence>
<dbReference type="Proteomes" id="UP000663823">
    <property type="component" value="Unassembled WGS sequence"/>
</dbReference>
<sequence>DKCKVPLGLPAAKIQEAMSCDYFGSHLNNSSATINIDLEKLNFHKAGQILAEKWNQSVIDGFPCVAE</sequence>
<dbReference type="EMBL" id="CAJNOO010007423">
    <property type="protein sequence ID" value="CAF1467723.1"/>
    <property type="molecule type" value="Genomic_DNA"/>
</dbReference>
<dbReference type="EMBL" id="CAJNOU010007243">
    <property type="protein sequence ID" value="CAF1521471.1"/>
    <property type="molecule type" value="Genomic_DNA"/>
</dbReference>
<gene>
    <name evidence="3" type="ORF">OTI717_LOCUS37109</name>
    <name evidence="1" type="ORF">RFH988_LOCUS37417</name>
    <name evidence="2" type="ORF">SEV965_LOCUS37051</name>
</gene>
<dbReference type="PANTHER" id="PTHR46954">
    <property type="entry name" value="C2H2-TYPE DOMAIN-CONTAINING PROTEIN"/>
    <property type="match status" value="1"/>
</dbReference>